<dbReference type="Proteomes" id="UP000732378">
    <property type="component" value="Unassembled WGS sequence"/>
</dbReference>
<dbReference type="SUPFAM" id="SSF49879">
    <property type="entry name" value="SMAD/FHA domain"/>
    <property type="match status" value="1"/>
</dbReference>
<name>A0ABS2MCN3_9ACTN</name>
<dbReference type="Pfam" id="PF00498">
    <property type="entry name" value="FHA"/>
    <property type="match status" value="1"/>
</dbReference>
<accession>A0ABS2MCN3</accession>
<evidence type="ECO:0000256" key="2">
    <source>
        <dbReference type="SAM" id="MobiDB-lite"/>
    </source>
</evidence>
<protein>
    <recommendedName>
        <fullName evidence="3">FHA domain-containing protein</fullName>
    </recommendedName>
</protein>
<organism evidence="4 5">
    <name type="scientific">Nocardioides salarius</name>
    <dbReference type="NCBI Taxonomy" id="374513"/>
    <lineage>
        <taxon>Bacteria</taxon>
        <taxon>Bacillati</taxon>
        <taxon>Actinomycetota</taxon>
        <taxon>Actinomycetes</taxon>
        <taxon>Propionibacteriales</taxon>
        <taxon>Nocardioidaceae</taxon>
        <taxon>Nocardioides</taxon>
    </lineage>
</organism>
<dbReference type="Gene3D" id="2.60.200.20">
    <property type="match status" value="1"/>
</dbReference>
<dbReference type="InterPro" id="IPR008984">
    <property type="entry name" value="SMAD_FHA_dom_sf"/>
</dbReference>
<dbReference type="EMBL" id="JAFBBZ010000001">
    <property type="protein sequence ID" value="MBM7508958.1"/>
    <property type="molecule type" value="Genomic_DNA"/>
</dbReference>
<evidence type="ECO:0000259" key="3">
    <source>
        <dbReference type="Pfam" id="PF00498"/>
    </source>
</evidence>
<gene>
    <name evidence="4" type="ORF">JOE61_002772</name>
</gene>
<feature type="domain" description="FHA" evidence="3">
    <location>
        <begin position="181"/>
        <end position="241"/>
    </location>
</feature>
<dbReference type="CDD" id="cd00060">
    <property type="entry name" value="FHA"/>
    <property type="match status" value="1"/>
</dbReference>
<evidence type="ECO:0000313" key="5">
    <source>
        <dbReference type="Proteomes" id="UP000732378"/>
    </source>
</evidence>
<dbReference type="RefSeq" id="WP_193668562.1">
    <property type="nucleotide sequence ID" value="NZ_JACDTV010000005.1"/>
</dbReference>
<evidence type="ECO:0000313" key="4">
    <source>
        <dbReference type="EMBL" id="MBM7508958.1"/>
    </source>
</evidence>
<proteinExistence type="predicted"/>
<evidence type="ECO:0000256" key="1">
    <source>
        <dbReference type="ARBA" id="ARBA00022553"/>
    </source>
</evidence>
<keyword evidence="5" id="KW-1185">Reference proteome</keyword>
<comment type="caution">
    <text evidence="4">The sequence shown here is derived from an EMBL/GenBank/DDBJ whole genome shotgun (WGS) entry which is preliminary data.</text>
</comment>
<keyword evidence="1" id="KW-0597">Phosphoprotein</keyword>
<sequence length="287" mass="31019">MATQVSADLHFSLGREGRDDLHGHLTGAGSRLTLDVDDPGAFAGAGDAPLIRRVAGELAARDIVLRVVRGETHLVTLGAVRAPWWQRRVTRSRHIRLGSLKGAWTSARSRAAGRGPVLPGLELSPPATLWPPFPTMHPQARRRVSTTHDPAGGGSPRLVLVREQVWAGERQPVFWLEETQTIGSDESCDIVLPGLEPVHARVVRDERDEFCVHAVAGLSRVHGAPVTEPVLLRTGSRLDLGEHHLVYSREEFADHGRPHGGRVGGELGHQVPQPPRSPARAGLGESA</sequence>
<reference evidence="4 5" key="1">
    <citation type="submission" date="2021-01" db="EMBL/GenBank/DDBJ databases">
        <title>Sequencing the genomes of 1000 actinobacteria strains.</title>
        <authorList>
            <person name="Klenk H.-P."/>
        </authorList>
    </citation>
    <scope>NUCLEOTIDE SEQUENCE [LARGE SCALE GENOMIC DNA]</scope>
    <source>
        <strain evidence="4 5">DSM 18239</strain>
    </source>
</reference>
<feature type="region of interest" description="Disordered" evidence="2">
    <location>
        <begin position="252"/>
        <end position="287"/>
    </location>
</feature>
<dbReference type="InterPro" id="IPR000253">
    <property type="entry name" value="FHA_dom"/>
</dbReference>